<feature type="transmembrane region" description="Helical" evidence="7">
    <location>
        <begin position="177"/>
        <end position="194"/>
    </location>
</feature>
<evidence type="ECO:0000313" key="9">
    <source>
        <dbReference type="Proteomes" id="UP000697107"/>
    </source>
</evidence>
<dbReference type="VEuPathDB" id="FungiDB:PC110_g19179"/>
<dbReference type="Pfam" id="PF01554">
    <property type="entry name" value="MatE"/>
    <property type="match status" value="2"/>
</dbReference>
<evidence type="ECO:0000256" key="6">
    <source>
        <dbReference type="SAM" id="MobiDB-lite"/>
    </source>
</evidence>
<feature type="transmembrane region" description="Helical" evidence="7">
    <location>
        <begin position="431"/>
        <end position="453"/>
    </location>
</feature>
<dbReference type="VEuPathDB" id="FungiDB:PC110_g19178"/>
<feature type="transmembrane region" description="Helical" evidence="7">
    <location>
        <begin position="362"/>
        <end position="381"/>
    </location>
</feature>
<dbReference type="GO" id="GO:1990961">
    <property type="term" value="P:xenobiotic detoxification by transmembrane export across the plasma membrane"/>
    <property type="evidence" value="ECO:0007669"/>
    <property type="project" value="InterPro"/>
</dbReference>
<keyword evidence="5 7" id="KW-0472">Membrane</keyword>
<dbReference type="InterPro" id="IPR002528">
    <property type="entry name" value="MATE_fam"/>
</dbReference>
<proteinExistence type="inferred from homology"/>
<dbReference type="NCBIfam" id="TIGR00797">
    <property type="entry name" value="matE"/>
    <property type="match status" value="1"/>
</dbReference>
<feature type="transmembrane region" description="Helical" evidence="7">
    <location>
        <begin position="206"/>
        <end position="225"/>
    </location>
</feature>
<comment type="caution">
    <text evidence="8">The sequence shown here is derived from an EMBL/GenBank/DDBJ whole genome shotgun (WGS) entry which is preliminary data.</text>
</comment>
<feature type="transmembrane region" description="Helical" evidence="7">
    <location>
        <begin position="534"/>
        <end position="555"/>
    </location>
</feature>
<accession>A0A8T1GN43</accession>
<feature type="transmembrane region" description="Helical" evidence="7">
    <location>
        <begin position="237"/>
        <end position="257"/>
    </location>
</feature>
<feature type="transmembrane region" description="Helical" evidence="7">
    <location>
        <begin position="134"/>
        <end position="157"/>
    </location>
</feature>
<dbReference type="PANTHER" id="PTHR11206">
    <property type="entry name" value="MULTIDRUG RESISTANCE PROTEIN"/>
    <property type="match status" value="1"/>
</dbReference>
<evidence type="ECO:0000256" key="1">
    <source>
        <dbReference type="ARBA" id="ARBA00004141"/>
    </source>
</evidence>
<evidence type="ECO:0000256" key="3">
    <source>
        <dbReference type="ARBA" id="ARBA00022692"/>
    </source>
</evidence>
<gene>
    <name evidence="8" type="ORF">PC118_g1491</name>
</gene>
<dbReference type="GO" id="GO:0015297">
    <property type="term" value="F:antiporter activity"/>
    <property type="evidence" value="ECO:0007669"/>
    <property type="project" value="InterPro"/>
</dbReference>
<dbReference type="GO" id="GO:0016020">
    <property type="term" value="C:membrane"/>
    <property type="evidence" value="ECO:0007669"/>
    <property type="project" value="UniProtKB-SubCell"/>
</dbReference>
<dbReference type="GO" id="GO:0042910">
    <property type="term" value="F:xenobiotic transmembrane transporter activity"/>
    <property type="evidence" value="ECO:0007669"/>
    <property type="project" value="InterPro"/>
</dbReference>
<evidence type="ECO:0000256" key="2">
    <source>
        <dbReference type="ARBA" id="ARBA00010199"/>
    </source>
</evidence>
<name>A0A8T1GN43_9STRA</name>
<keyword evidence="4 7" id="KW-1133">Transmembrane helix</keyword>
<comment type="subcellular location">
    <subcellularLocation>
        <location evidence="1">Membrane</location>
        <topology evidence="1">Multi-pass membrane protein</topology>
    </subcellularLocation>
</comment>
<evidence type="ECO:0000256" key="7">
    <source>
        <dbReference type="SAM" id="Phobius"/>
    </source>
</evidence>
<evidence type="ECO:0000313" key="8">
    <source>
        <dbReference type="EMBL" id="KAG2998068.1"/>
    </source>
</evidence>
<feature type="region of interest" description="Disordered" evidence="6">
    <location>
        <begin position="1"/>
        <end position="21"/>
    </location>
</feature>
<comment type="similarity">
    <text evidence="2">Belongs to the multi antimicrobial extrusion (MATE) (TC 2.A.66.1) family.</text>
</comment>
<keyword evidence="3 7" id="KW-0812">Transmembrane</keyword>
<evidence type="ECO:0000256" key="4">
    <source>
        <dbReference type="ARBA" id="ARBA00022989"/>
    </source>
</evidence>
<sequence>MPQTRRIAAVRDTGERSPLLGGKRQPETYVAIADGCKEFPDESDPKIAQELQALLSLVYPVVLTTGLEFLPGFTCIILAGHIDSPHTQQYVDAATLSTMFMNITASSVGSGLSSALDTLCSQAYGAKRFDKIGVYFQAGFLVVGACFVPIFLLNWYSGEFLLLVGQDPEVARMAQSFSRWAILGVPFVFLYKLFRKVLQAQSIMKPLVAIAAIGSIVNAVSGYLLTYHTSMGFEGIALSRSLGNMVLPLMLMPYFYCCPHHLSQWWRGWNWSEASAHVGLFLRLGVPSFLMVATEWWAFEMLTLMAGVLPNAVVSVSAHAVQVNVNNMIYMVFWGLAVASNVRIGNCLGANSPNQAKLACKVAQLLTLSISVVFAVSMYVFRGVIPSLFLTERESIDRSASLLAIWAPFEILDGQNTVLQGVYRGLGKQKVAATVSAVAFYACGIPAAALFGFRLALGVEGLWLGFGFGTCTGSAKAHSLVSASAKIRPHQARHMWGSITRPPTKSLKASIMSSESFACSRHKKQTHLQYSKHISLLAIAAVALLAATIVSKTWVIDVPARVGFFTAHQTDVPTTRLLRAYGVSNEDKEERVGLSGLVQAGTSKIDDLVMSRKYKSLVKKLQLDDGFVAVLKKPHLENLNQLVTKFNRGKKLKKQISLNAPLSAKYGDDAVARTLVELERNADIAPELAKLVNQLRGEQLTEW</sequence>
<dbReference type="InterPro" id="IPR045069">
    <property type="entry name" value="MATE_euk"/>
</dbReference>
<dbReference type="CDD" id="cd13132">
    <property type="entry name" value="MATE_eukaryotic"/>
    <property type="match status" value="1"/>
</dbReference>
<protein>
    <recommendedName>
        <fullName evidence="10">Multi antimicrobial extrusion protein</fullName>
    </recommendedName>
</protein>
<reference evidence="8" key="1">
    <citation type="submission" date="2018-10" db="EMBL/GenBank/DDBJ databases">
        <title>Effector identification in a new, highly contiguous assembly of the strawberry crown rot pathogen Phytophthora cactorum.</title>
        <authorList>
            <person name="Armitage A.D."/>
            <person name="Nellist C.F."/>
            <person name="Bates H."/>
            <person name="Vickerstaff R.J."/>
            <person name="Harrison R.J."/>
        </authorList>
    </citation>
    <scope>NUCLEOTIDE SEQUENCE</scope>
    <source>
        <strain evidence="8">P415</strain>
    </source>
</reference>
<dbReference type="Proteomes" id="UP000697107">
    <property type="component" value="Unassembled WGS sequence"/>
</dbReference>
<evidence type="ECO:0008006" key="10">
    <source>
        <dbReference type="Google" id="ProtNLM"/>
    </source>
</evidence>
<organism evidence="8 9">
    <name type="scientific">Phytophthora cactorum</name>
    <dbReference type="NCBI Taxonomy" id="29920"/>
    <lineage>
        <taxon>Eukaryota</taxon>
        <taxon>Sar</taxon>
        <taxon>Stramenopiles</taxon>
        <taxon>Oomycota</taxon>
        <taxon>Peronosporomycetes</taxon>
        <taxon>Peronosporales</taxon>
        <taxon>Peronosporaceae</taxon>
        <taxon>Phytophthora</taxon>
    </lineage>
</organism>
<evidence type="ECO:0000256" key="5">
    <source>
        <dbReference type="ARBA" id="ARBA00023136"/>
    </source>
</evidence>
<dbReference type="EMBL" id="RCML01000019">
    <property type="protein sequence ID" value="KAG2998068.1"/>
    <property type="molecule type" value="Genomic_DNA"/>
</dbReference>
<dbReference type="AlphaFoldDB" id="A0A8T1GN43"/>
<feature type="transmembrane region" description="Helical" evidence="7">
    <location>
        <begin position="278"/>
        <end position="299"/>
    </location>
</feature>